<dbReference type="Proteomes" id="UP000070427">
    <property type="component" value="Unassembled WGS sequence"/>
</dbReference>
<dbReference type="STRING" id="520764.AN618_13870"/>
<evidence type="ECO:0000313" key="1">
    <source>
        <dbReference type="EMBL" id="KXG76904.1"/>
    </source>
</evidence>
<protein>
    <submittedName>
        <fullName evidence="1">Uncharacterized protein</fullName>
    </submittedName>
</protein>
<name>A0A140L8M9_9FIRM</name>
<comment type="caution">
    <text evidence="1">The sequence shown here is derived from an EMBL/GenBank/DDBJ whole genome shotgun (WGS) entry which is preliminary data.</text>
</comment>
<reference evidence="1 2" key="1">
    <citation type="submission" date="2015-12" db="EMBL/GenBank/DDBJ databases">
        <title>Draft genome sequnece of Fervidicola ferrireducens strain Y170.</title>
        <authorList>
            <person name="Patel B.K."/>
        </authorList>
    </citation>
    <scope>NUCLEOTIDE SEQUENCE [LARGE SCALE GENOMIC DNA]</scope>
    <source>
        <strain evidence="1 2">Y170</strain>
    </source>
</reference>
<dbReference type="AlphaFoldDB" id="A0A140L8M9"/>
<organism evidence="1 2">
    <name type="scientific">Fervidicola ferrireducens</name>
    <dbReference type="NCBI Taxonomy" id="520764"/>
    <lineage>
        <taxon>Bacteria</taxon>
        <taxon>Bacillati</taxon>
        <taxon>Bacillota</taxon>
        <taxon>Clostridia</taxon>
        <taxon>Thermosediminibacterales</taxon>
        <taxon>Thermosediminibacteraceae</taxon>
        <taxon>Fervidicola</taxon>
    </lineage>
</organism>
<dbReference type="InParanoid" id="A0A140L8M9"/>
<gene>
    <name evidence="1" type="ORF">AN618_13870</name>
</gene>
<keyword evidence="2" id="KW-1185">Reference proteome</keyword>
<sequence>MVLDKKKAFYAFAAFFLSLFLLFSAQQLFNRFVAFNPLIKTFSQKEYVKEVNIKKEAGKINLEICLKDVDNLAGVYYDIQDTASDILKGRPFTVKIINKPSELLENIYTQKVQFVIFEGIKTGKFTEMRAKLDQLETEYKIDIGVFLDNENLYLKIKSDHDVLYKIINMK</sequence>
<evidence type="ECO:0000313" key="2">
    <source>
        <dbReference type="Proteomes" id="UP000070427"/>
    </source>
</evidence>
<proteinExistence type="predicted"/>
<dbReference type="EMBL" id="LOED01000015">
    <property type="protein sequence ID" value="KXG76904.1"/>
    <property type="molecule type" value="Genomic_DNA"/>
</dbReference>
<accession>A0A140L8M9</accession>